<dbReference type="SFLD" id="SFLDF00027">
    <property type="entry name" value="p-type_atpase"/>
    <property type="match status" value="1"/>
</dbReference>
<feature type="transmembrane region" description="Helical" evidence="7">
    <location>
        <begin position="579"/>
        <end position="598"/>
    </location>
</feature>
<evidence type="ECO:0000256" key="4">
    <source>
        <dbReference type="ARBA" id="ARBA00022967"/>
    </source>
</evidence>
<dbReference type="InterPro" id="IPR036163">
    <property type="entry name" value="HMA_dom_sf"/>
</dbReference>
<dbReference type="NCBIfam" id="TIGR01525">
    <property type="entry name" value="ATPase-IB_hvy"/>
    <property type="match status" value="1"/>
</dbReference>
<dbReference type="InterPro" id="IPR018303">
    <property type="entry name" value="ATPase_P-typ_P_site"/>
</dbReference>
<feature type="domain" description="PCA1 HMA heavy metal-associated" evidence="10">
    <location>
        <begin position="430"/>
        <end position="487"/>
    </location>
</feature>
<dbReference type="PANTHER" id="PTHR46594:SF4">
    <property type="entry name" value="P-TYPE CATION-TRANSPORTING ATPASE"/>
    <property type="match status" value="1"/>
</dbReference>
<feature type="domain" description="P-type ATPase A" evidence="9">
    <location>
        <begin position="644"/>
        <end position="745"/>
    </location>
</feature>
<dbReference type="GO" id="GO:0046872">
    <property type="term" value="F:metal ion binding"/>
    <property type="evidence" value="ECO:0007669"/>
    <property type="project" value="UniProtKB-KW"/>
</dbReference>
<name>A0A9P9WDU2_9PEZI</name>
<keyword evidence="7" id="KW-0067">ATP-binding</keyword>
<evidence type="ECO:0000256" key="3">
    <source>
        <dbReference type="ARBA" id="ARBA00022723"/>
    </source>
</evidence>
<feature type="transmembrane region" description="Helical" evidence="7">
    <location>
        <begin position="1145"/>
        <end position="1167"/>
    </location>
</feature>
<dbReference type="Proteomes" id="UP000829685">
    <property type="component" value="Unassembled WGS sequence"/>
</dbReference>
<evidence type="ECO:0000259" key="9">
    <source>
        <dbReference type="Pfam" id="PF00122"/>
    </source>
</evidence>
<dbReference type="Gene3D" id="3.30.70.100">
    <property type="match status" value="1"/>
</dbReference>
<feature type="transmembrane region" description="Helical" evidence="7">
    <location>
        <begin position="762"/>
        <end position="786"/>
    </location>
</feature>
<dbReference type="SFLD" id="SFLDG00002">
    <property type="entry name" value="C1.7:_P-type_atpase_like"/>
    <property type="match status" value="1"/>
</dbReference>
<keyword evidence="3 7" id="KW-0479">Metal-binding</keyword>
<evidence type="ECO:0000256" key="7">
    <source>
        <dbReference type="RuleBase" id="RU362081"/>
    </source>
</evidence>
<dbReference type="EMBL" id="JAFIMR010000035">
    <property type="protein sequence ID" value="KAI1859095.1"/>
    <property type="molecule type" value="Genomic_DNA"/>
</dbReference>
<dbReference type="Gene3D" id="3.40.50.1000">
    <property type="entry name" value="HAD superfamily/HAD-like"/>
    <property type="match status" value="1"/>
</dbReference>
<keyword evidence="6 7" id="KW-0472">Membrane</keyword>
<dbReference type="GO" id="GO:0016020">
    <property type="term" value="C:membrane"/>
    <property type="evidence" value="ECO:0007669"/>
    <property type="project" value="UniProtKB-SubCell"/>
</dbReference>
<dbReference type="InterPro" id="IPR006121">
    <property type="entry name" value="HMA_dom"/>
</dbReference>
<dbReference type="SFLD" id="SFLDS00003">
    <property type="entry name" value="Haloacid_Dehalogenase"/>
    <property type="match status" value="1"/>
</dbReference>
<evidence type="ECO:0000259" key="10">
    <source>
        <dbReference type="Pfam" id="PF24534"/>
    </source>
</evidence>
<dbReference type="Pfam" id="PF00702">
    <property type="entry name" value="Hydrolase"/>
    <property type="match status" value="1"/>
</dbReference>
<dbReference type="SUPFAM" id="SSF81665">
    <property type="entry name" value="Calcium ATPase, transmembrane domain M"/>
    <property type="match status" value="1"/>
</dbReference>
<feature type="region of interest" description="Disordered" evidence="8">
    <location>
        <begin position="266"/>
        <end position="295"/>
    </location>
</feature>
<dbReference type="InterPro" id="IPR008250">
    <property type="entry name" value="ATPase_P-typ_transduc_dom_A_sf"/>
</dbReference>
<reference evidence="11" key="1">
    <citation type="submission" date="2021-03" db="EMBL/GenBank/DDBJ databases">
        <title>Revisited historic fungal species revealed as producer of novel bioactive compounds through whole genome sequencing and comparative genomics.</title>
        <authorList>
            <person name="Vignolle G.A."/>
            <person name="Hochenegger N."/>
            <person name="Mach R.L."/>
            <person name="Mach-Aigner A.R."/>
            <person name="Javad Rahimi M."/>
            <person name="Salim K.A."/>
            <person name="Chan C.M."/>
            <person name="Lim L.B.L."/>
            <person name="Cai F."/>
            <person name="Druzhinina I.S."/>
            <person name="U'Ren J.M."/>
            <person name="Derntl C."/>
        </authorList>
    </citation>
    <scope>NUCLEOTIDE SEQUENCE</scope>
    <source>
        <strain evidence="11">TUCIM 5799</strain>
    </source>
</reference>
<dbReference type="InterPro" id="IPR044492">
    <property type="entry name" value="P_typ_ATPase_HD_dom"/>
</dbReference>
<dbReference type="NCBIfam" id="TIGR01494">
    <property type="entry name" value="ATPase_P-type"/>
    <property type="match status" value="1"/>
</dbReference>
<evidence type="ECO:0000256" key="6">
    <source>
        <dbReference type="ARBA" id="ARBA00023136"/>
    </source>
</evidence>
<dbReference type="PROSITE" id="PS00154">
    <property type="entry name" value="ATPASE_E1_E2"/>
    <property type="match status" value="1"/>
</dbReference>
<keyword evidence="12" id="KW-1185">Reference proteome</keyword>
<dbReference type="InterPro" id="IPR056236">
    <property type="entry name" value="HMA_PCA1"/>
</dbReference>
<keyword evidence="4" id="KW-1278">Translocase</keyword>
<dbReference type="Pfam" id="PF24534">
    <property type="entry name" value="HMA_PCA1"/>
    <property type="match status" value="1"/>
</dbReference>
<evidence type="ECO:0000313" key="12">
    <source>
        <dbReference type="Proteomes" id="UP000829685"/>
    </source>
</evidence>
<sequence>MPEDARTQGSCDYPASSTEVLQQNIMGPSLDSEPDHCGGRCCGGPPAPNTAPVTASQPAGSRMAYNVSGYGSGAIGGSCCAESPDESANAGDCSCCEKPDPGSRDAGQESSAKDCQAKPCCADKASQDATTQECADDSNCCTGENEVSDTESLDECCASQKPPTSTDNTCCSGPGCSAEVEATAPPCFTCIERLALRDCKQNCSDESHTTGGSDNGVEPDACSTHRTTAFERYSEKLATLGCLCRALIAKGQESCCVAKPAFLKPRGRGKGDPAASSQTAGRRGRSAPSTEDNQYCRSDVAPIQAQGSGCKTACCTPSSPISKGGCEKEAVVTNNDTPVGLRQNLAASQPRDPEKGHTGREHVALTIAGMTCTGCETKLQRVLGNLPAVTNLQTSLVMARTEFVLDNAVMSVDAVMKHVERTTEFKCQEISTQGSSLEVIPKGDMKEFLDQAIPIGVNYLQRSDNDSDIVQVNFDPRVVGARDLCEKQLLPSALGPFGTDPGLAAGSKHVKMTGYYTLLSCILTIPVLVLAWAPLPEHDIAYGAASLVLATIVQLVVAGPFYPKALKSLIFSRMIEMDLLIVLSTSAAYIFSVVSFGFLVRRQPLSTGEFFETSTLLVSLVMVGRFVGALARQKAVESISIRSLQSSTALLVNEDGITSSEIDTRLLQYGDSFIVLPEHRIPTDGIVTQGESETDEAMVTGESRPVEKTVGDHVLAGSINGSGKLMVRLTHLPADNTVSVIAGMIDSAKLTKPKVQAVADRIASYFVPVVVALTIITFAVWVAVGIEVRRQGSSEASIQALTFAITVLIVSCPCAIGLAVPMVIVIGTGVAADYGIIFKSADSIETVRSATHVVFDKTGTLTEGKLKVQNEYYSPGDSQARSAVLGLVAGSKHPVSAAVGEYLKEQAVTERLIADSKAIPGHGIEGTVGGRTVRGGNAHWLQVASNNHVADMLSNGYTVFCVTIDSKLCAAYALSDTLRPDAHQVVSQLKKKGIQVSILSGDDDGAVQSVAEELGLDPSEAHSKCRPADKLEFIKKLQSGTLDGKSPTIVFVGDGTNDAGALAQANIGVHVNSGTDIAQSAADVVLMRPTLHGVATMIDISRASMVRIMFNFGWSAVYNVLALLFASGALVAANGGAGVRIPPEYAGLGELVSVLPVIVIALTLKWVKF</sequence>
<feature type="transmembrane region" description="Helical" evidence="7">
    <location>
        <begin position="515"/>
        <end position="534"/>
    </location>
</feature>
<dbReference type="GO" id="GO:0016887">
    <property type="term" value="F:ATP hydrolysis activity"/>
    <property type="evidence" value="ECO:0007669"/>
    <property type="project" value="InterPro"/>
</dbReference>
<evidence type="ECO:0000256" key="1">
    <source>
        <dbReference type="ARBA" id="ARBA00004370"/>
    </source>
</evidence>
<protein>
    <submittedName>
        <fullName evidence="11">Uncharacterized protein</fullName>
    </submittedName>
</protein>
<dbReference type="InterPro" id="IPR027256">
    <property type="entry name" value="P-typ_ATPase_IB"/>
</dbReference>
<evidence type="ECO:0000256" key="2">
    <source>
        <dbReference type="ARBA" id="ARBA00022692"/>
    </source>
</evidence>
<dbReference type="CDD" id="cd00371">
    <property type="entry name" value="HMA"/>
    <property type="match status" value="1"/>
</dbReference>
<comment type="subcellular location">
    <subcellularLocation>
        <location evidence="1 7">Membrane</location>
    </subcellularLocation>
</comment>
<dbReference type="NCBIfam" id="TIGR01511">
    <property type="entry name" value="ATPase-IB1_Cu"/>
    <property type="match status" value="1"/>
</dbReference>
<feature type="transmembrane region" description="Helical" evidence="7">
    <location>
        <begin position="540"/>
        <end position="558"/>
    </location>
</feature>
<dbReference type="SUPFAM" id="SSF55008">
    <property type="entry name" value="HMA, heavy metal-associated domain"/>
    <property type="match status" value="1"/>
</dbReference>
<gene>
    <name evidence="11" type="ORF">JX265_010572</name>
</gene>
<dbReference type="InterPro" id="IPR023214">
    <property type="entry name" value="HAD_sf"/>
</dbReference>
<proteinExistence type="inferred from homology"/>
<dbReference type="FunFam" id="2.70.150.10:FF:000002">
    <property type="entry name" value="Copper-transporting ATPase 1, putative"/>
    <property type="match status" value="1"/>
</dbReference>
<organism evidence="11 12">
    <name type="scientific">Neoarthrinium moseri</name>
    <dbReference type="NCBI Taxonomy" id="1658444"/>
    <lineage>
        <taxon>Eukaryota</taxon>
        <taxon>Fungi</taxon>
        <taxon>Dikarya</taxon>
        <taxon>Ascomycota</taxon>
        <taxon>Pezizomycotina</taxon>
        <taxon>Sordariomycetes</taxon>
        <taxon>Xylariomycetidae</taxon>
        <taxon>Amphisphaeriales</taxon>
        <taxon>Apiosporaceae</taxon>
        <taxon>Neoarthrinium</taxon>
    </lineage>
</organism>
<evidence type="ECO:0000313" key="11">
    <source>
        <dbReference type="EMBL" id="KAI1859095.1"/>
    </source>
</evidence>
<dbReference type="InterPro" id="IPR023298">
    <property type="entry name" value="ATPase_P-typ_TM_dom_sf"/>
</dbReference>
<dbReference type="SUPFAM" id="SSF81653">
    <property type="entry name" value="Calcium ATPase, transduction domain A"/>
    <property type="match status" value="1"/>
</dbReference>
<dbReference type="InterPro" id="IPR023299">
    <property type="entry name" value="ATPase_P-typ_cyto_dom_N"/>
</dbReference>
<dbReference type="AlphaFoldDB" id="A0A9P9WDU2"/>
<evidence type="ECO:0000256" key="5">
    <source>
        <dbReference type="ARBA" id="ARBA00022989"/>
    </source>
</evidence>
<dbReference type="InterPro" id="IPR036412">
    <property type="entry name" value="HAD-like_sf"/>
</dbReference>
<dbReference type="PANTHER" id="PTHR46594">
    <property type="entry name" value="P-TYPE CATION-TRANSPORTING ATPASE"/>
    <property type="match status" value="1"/>
</dbReference>
<comment type="caution">
    <text evidence="11">The sequence shown here is derived from an EMBL/GenBank/DDBJ whole genome shotgun (WGS) entry which is preliminary data.</text>
</comment>
<keyword evidence="7" id="KW-0547">Nucleotide-binding</keyword>
<dbReference type="PRINTS" id="PR00119">
    <property type="entry name" value="CATATPASE"/>
</dbReference>
<dbReference type="GO" id="GO:0019829">
    <property type="term" value="F:ATPase-coupled monoatomic cation transmembrane transporter activity"/>
    <property type="evidence" value="ECO:0007669"/>
    <property type="project" value="InterPro"/>
</dbReference>
<evidence type="ECO:0000256" key="8">
    <source>
        <dbReference type="SAM" id="MobiDB-lite"/>
    </source>
</evidence>
<dbReference type="SUPFAM" id="SSF56784">
    <property type="entry name" value="HAD-like"/>
    <property type="match status" value="1"/>
</dbReference>
<accession>A0A9P9WDU2</accession>
<dbReference type="OrthoDB" id="432719at2759"/>
<feature type="transmembrane region" description="Helical" evidence="7">
    <location>
        <begin position="1112"/>
        <end position="1133"/>
    </location>
</feature>
<dbReference type="InterPro" id="IPR001757">
    <property type="entry name" value="P_typ_ATPase"/>
</dbReference>
<comment type="similarity">
    <text evidence="7">Belongs to the cation transport ATPase (P-type) (TC 3.A.3) family. Type IB subfamily.</text>
</comment>
<dbReference type="Gene3D" id="2.70.150.10">
    <property type="entry name" value="Calcium-transporting ATPase, cytoplasmic transduction domain A"/>
    <property type="match status" value="1"/>
</dbReference>
<dbReference type="GO" id="GO:0005524">
    <property type="term" value="F:ATP binding"/>
    <property type="evidence" value="ECO:0007669"/>
    <property type="project" value="UniProtKB-UniRule"/>
</dbReference>
<feature type="transmembrane region" description="Helical" evidence="7">
    <location>
        <begin position="798"/>
        <end position="831"/>
    </location>
</feature>
<keyword evidence="5 7" id="KW-1133">Transmembrane helix</keyword>
<dbReference type="Gene3D" id="3.40.1110.10">
    <property type="entry name" value="Calcium-transporting ATPase, cytoplasmic domain N"/>
    <property type="match status" value="1"/>
</dbReference>
<dbReference type="Pfam" id="PF00122">
    <property type="entry name" value="E1-E2_ATPase"/>
    <property type="match status" value="1"/>
</dbReference>
<keyword evidence="2 7" id="KW-0812">Transmembrane</keyword>
<dbReference type="GO" id="GO:0030003">
    <property type="term" value="P:intracellular monoatomic cation homeostasis"/>
    <property type="evidence" value="ECO:0007669"/>
    <property type="project" value="UniProtKB-ARBA"/>
</dbReference>
<dbReference type="InterPro" id="IPR059000">
    <property type="entry name" value="ATPase_P-type_domA"/>
</dbReference>